<dbReference type="Pfam" id="PF00005">
    <property type="entry name" value="ABC_tran"/>
    <property type="match status" value="1"/>
</dbReference>
<dbReference type="InterPro" id="IPR003439">
    <property type="entry name" value="ABC_transporter-like_ATP-bd"/>
</dbReference>
<dbReference type="Proteomes" id="UP000054164">
    <property type="component" value="Unassembled WGS sequence"/>
</dbReference>
<reference evidence="5" key="1">
    <citation type="submission" date="2013-10" db="EMBL/GenBank/DDBJ databases">
        <title>Draft genome sequence of Clostridium botulinum type B strain Osaka05.</title>
        <authorList>
            <person name="Sakaguchi Y."/>
            <person name="Hosomi K."/>
            <person name="Uchiyama J."/>
            <person name="Ogura Y."/>
            <person name="Sakaguchi M."/>
            <person name="Kohda T."/>
            <person name="Mukamoto M."/>
            <person name="Misawa N."/>
            <person name="Matsuzaki S."/>
            <person name="Hayashi T."/>
            <person name="Kozaki S."/>
        </authorList>
    </citation>
    <scope>NUCLEOTIDE SEQUENCE</scope>
    <source>
        <strain evidence="5">Osaka05</strain>
    </source>
</reference>
<evidence type="ECO:0000313" key="5">
    <source>
        <dbReference type="EMBL" id="GAE02022.1"/>
    </source>
</evidence>
<dbReference type="SUPFAM" id="SSF52540">
    <property type="entry name" value="P-loop containing nucleoside triphosphate hydrolases"/>
    <property type="match status" value="1"/>
</dbReference>
<dbReference type="GO" id="GO:0016887">
    <property type="term" value="F:ATP hydrolysis activity"/>
    <property type="evidence" value="ECO:0007669"/>
    <property type="project" value="InterPro"/>
</dbReference>
<accession>A0A0S6U157</accession>
<dbReference type="PANTHER" id="PTHR42781:SF4">
    <property type="entry name" value="SPERMIDINE_PUTRESCINE IMPORT ATP-BINDING PROTEIN POTA"/>
    <property type="match status" value="1"/>
</dbReference>
<dbReference type="PROSITE" id="PS00211">
    <property type="entry name" value="ABC_TRANSPORTER_1"/>
    <property type="match status" value="1"/>
</dbReference>
<protein>
    <submittedName>
        <fullName evidence="5">Molybdate ABC transporter ATP-binding protein</fullName>
    </submittedName>
</protein>
<dbReference type="RefSeq" id="WP_030034734.1">
    <property type="nucleotide sequence ID" value="NZ_DF384213.1"/>
</dbReference>
<evidence type="ECO:0000256" key="3">
    <source>
        <dbReference type="ARBA" id="ARBA00022840"/>
    </source>
</evidence>
<dbReference type="InterPro" id="IPR003593">
    <property type="entry name" value="AAA+_ATPase"/>
</dbReference>
<keyword evidence="1" id="KW-0813">Transport</keyword>
<evidence type="ECO:0000259" key="4">
    <source>
        <dbReference type="PROSITE" id="PS50893"/>
    </source>
</evidence>
<dbReference type="AlphaFoldDB" id="A0A0S6U157"/>
<dbReference type="Gene3D" id="3.40.50.300">
    <property type="entry name" value="P-loop containing nucleotide triphosphate hydrolases"/>
    <property type="match status" value="1"/>
</dbReference>
<name>A0A0S6U157_CLOBO</name>
<sequence length="219" mass="24957">MIKLDIVKSLNHFDLQCKLTLGNEVVALQGSSGSGKTTILDCIAGIRTPDKGIIKIDNKIVFSSSENINLPIKDRHIGYLFQNYALFPHMTVEENILFGVKNQKNYDISYIKYITETFKIEHLKDRRPNQISGGEKQRVALARALAIKPSVLMLDEPFSALDKDTKEVVYKEFMEYKKKFRISIILVTHNSYEAELLADRSIIIHEGVLVKSKHAFNIM</sequence>
<keyword evidence="2" id="KW-0547">Nucleotide-binding</keyword>
<dbReference type="GO" id="GO:0005524">
    <property type="term" value="F:ATP binding"/>
    <property type="evidence" value="ECO:0007669"/>
    <property type="project" value="UniProtKB-KW"/>
</dbReference>
<proteinExistence type="predicted"/>
<dbReference type="HOGENOM" id="CLU_000604_1_22_9"/>
<evidence type="ECO:0000256" key="2">
    <source>
        <dbReference type="ARBA" id="ARBA00022741"/>
    </source>
</evidence>
<evidence type="ECO:0000256" key="1">
    <source>
        <dbReference type="ARBA" id="ARBA00022448"/>
    </source>
</evidence>
<feature type="domain" description="ABC transporter" evidence="4">
    <location>
        <begin position="1"/>
        <end position="219"/>
    </location>
</feature>
<dbReference type="InterPro" id="IPR050093">
    <property type="entry name" value="ABC_SmlMolc_Importer"/>
</dbReference>
<dbReference type="SMART" id="SM00382">
    <property type="entry name" value="AAA"/>
    <property type="match status" value="1"/>
</dbReference>
<dbReference type="PROSITE" id="PS50893">
    <property type="entry name" value="ABC_TRANSPORTER_2"/>
    <property type="match status" value="1"/>
</dbReference>
<keyword evidence="3 5" id="KW-0067">ATP-binding</keyword>
<dbReference type="PANTHER" id="PTHR42781">
    <property type="entry name" value="SPERMIDINE/PUTRESCINE IMPORT ATP-BINDING PROTEIN POTA"/>
    <property type="match status" value="1"/>
</dbReference>
<organism evidence="5">
    <name type="scientific">Clostridium botulinum B str. Osaka05</name>
    <dbReference type="NCBI Taxonomy" id="1407017"/>
    <lineage>
        <taxon>Bacteria</taxon>
        <taxon>Bacillati</taxon>
        <taxon>Bacillota</taxon>
        <taxon>Clostridia</taxon>
        <taxon>Eubacteriales</taxon>
        <taxon>Clostridiaceae</taxon>
        <taxon>Clostridium</taxon>
    </lineage>
</organism>
<dbReference type="InterPro" id="IPR027417">
    <property type="entry name" value="P-loop_NTPase"/>
</dbReference>
<dbReference type="InterPro" id="IPR017871">
    <property type="entry name" value="ABC_transporter-like_CS"/>
</dbReference>
<dbReference type="EMBL" id="DF384213">
    <property type="protein sequence ID" value="GAE02022.1"/>
    <property type="molecule type" value="Genomic_DNA"/>
</dbReference>
<gene>
    <name evidence="5" type="ORF">CBO05C_1712</name>
</gene>